<dbReference type="PROSITE" id="PS50097">
    <property type="entry name" value="BTB"/>
    <property type="match status" value="2"/>
</dbReference>
<keyword evidence="2" id="KW-0175">Coiled coil</keyword>
<evidence type="ECO:0000256" key="3">
    <source>
        <dbReference type="SAM" id="MobiDB-lite"/>
    </source>
</evidence>
<keyword evidence="4" id="KW-0812">Transmembrane</keyword>
<feature type="transmembrane region" description="Helical" evidence="4">
    <location>
        <begin position="564"/>
        <end position="585"/>
    </location>
</feature>
<evidence type="ECO:0000313" key="6">
    <source>
        <dbReference type="EMBL" id="RXH72360.1"/>
    </source>
</evidence>
<dbReference type="CDD" id="cd18186">
    <property type="entry name" value="BTB_POZ_ZBTB_KLHL-like"/>
    <property type="match status" value="1"/>
</dbReference>
<protein>
    <recommendedName>
        <fullName evidence="5">BTB domain-containing protein</fullName>
    </recommendedName>
</protein>
<dbReference type="FunFam" id="1.25.40.420:FF:000026">
    <property type="entry name" value="BTB/POZ domain-containing protein"/>
    <property type="match status" value="1"/>
</dbReference>
<dbReference type="SUPFAM" id="SSF54695">
    <property type="entry name" value="POZ domain"/>
    <property type="match status" value="2"/>
</dbReference>
<dbReference type="Gene3D" id="3.30.710.10">
    <property type="entry name" value="Potassium Channel Kv1.1, Chain A"/>
    <property type="match status" value="2"/>
</dbReference>
<dbReference type="PANTHER" id="PTHR24413">
    <property type="entry name" value="SPECKLE-TYPE POZ PROTEIN"/>
    <property type="match status" value="1"/>
</dbReference>
<dbReference type="Pfam" id="PF00651">
    <property type="entry name" value="BTB"/>
    <property type="match status" value="2"/>
</dbReference>
<feature type="compositionally biased region" description="Gly residues" evidence="3">
    <location>
        <begin position="494"/>
        <end position="506"/>
    </location>
</feature>
<evidence type="ECO:0000256" key="4">
    <source>
        <dbReference type="SAM" id="Phobius"/>
    </source>
</evidence>
<feature type="domain" description="BTB" evidence="5">
    <location>
        <begin position="57"/>
        <end position="131"/>
    </location>
</feature>
<accession>A0A498HNP7</accession>
<keyword evidence="4" id="KW-0472">Membrane</keyword>
<feature type="domain" description="BTB" evidence="5">
    <location>
        <begin position="305"/>
        <end position="382"/>
    </location>
</feature>
<keyword evidence="7" id="KW-1185">Reference proteome</keyword>
<sequence length="599" mass="66973">MKCISCLEHYESDDAGTCKECYEEANETEEELKREIDDLKAKVAFLRITRSLPTSFSDVVLVASEDASAGSPVPVPAHKAVLVSRSPVFKAMLENEMEESLSGTIKISDVSYDALRAFVSYLYTAEVCLDEDMACNLLVLAEKYQVQHLKVHCEKFLVSKLNWENSVLSYTFAHQHNAKHIIDSALTLITDNMDKLTTREEYVELVEKDPRLVVEIYEAYLSKQVNTAAQKDSSLRFAFVFDHPLGRMRRQRFICKSCEGSSDGHGVGMYCKGCYMELKDKIEFLKLCSPSPTTSTTTSLAASFSDVVLIALDSDNCSSEPPLPVQAHKAVLVNRSPVFRAMLENEEMEESRSGTVKIADVRYDALQAFVNYLYSAETCLNQNLACDLLILAEKYQVQHLKHYCQKFLVSKLNWDNALTTYTFACCHNAEDIMDAALEVITDNMDKLTTQLEYVNLVEKDPQLVIKIYETYLSKQVNTAACRNPSVRRDSSSGSGIGGGSSDGGGSGNVSSWCDPFLSWREADRCADFLVAICSLGGLFVWFVCVLVSKVGLEPFSLCVCAPFLFFYFFIFCALLVWAFVVLVLIGNETYLLSGKKNKK</sequence>
<dbReference type="Proteomes" id="UP000290289">
    <property type="component" value="Chromosome 15"/>
</dbReference>
<dbReference type="AlphaFoldDB" id="A0A498HNP7"/>
<dbReference type="InterPro" id="IPR000210">
    <property type="entry name" value="BTB/POZ_dom"/>
</dbReference>
<feature type="region of interest" description="Disordered" evidence="3">
    <location>
        <begin position="483"/>
        <end position="506"/>
    </location>
</feature>
<comment type="caution">
    <text evidence="6">The sequence shown here is derived from an EMBL/GenBank/DDBJ whole genome shotgun (WGS) entry which is preliminary data.</text>
</comment>
<feature type="transmembrane region" description="Helical" evidence="4">
    <location>
        <begin position="528"/>
        <end position="552"/>
    </location>
</feature>
<evidence type="ECO:0000256" key="1">
    <source>
        <dbReference type="ARBA" id="ARBA00004906"/>
    </source>
</evidence>
<evidence type="ECO:0000259" key="5">
    <source>
        <dbReference type="PROSITE" id="PS50097"/>
    </source>
</evidence>
<evidence type="ECO:0000313" key="7">
    <source>
        <dbReference type="Proteomes" id="UP000290289"/>
    </source>
</evidence>
<dbReference type="EMBL" id="RDQH01000341">
    <property type="protein sequence ID" value="RXH72360.1"/>
    <property type="molecule type" value="Genomic_DNA"/>
</dbReference>
<proteinExistence type="predicted"/>
<evidence type="ECO:0000256" key="2">
    <source>
        <dbReference type="SAM" id="Coils"/>
    </source>
</evidence>
<name>A0A498HNP7_MALDO</name>
<feature type="coiled-coil region" evidence="2">
    <location>
        <begin position="18"/>
        <end position="49"/>
    </location>
</feature>
<dbReference type="SMART" id="SM00225">
    <property type="entry name" value="BTB"/>
    <property type="match status" value="2"/>
</dbReference>
<comment type="pathway">
    <text evidence="1">Protein modification; protein ubiquitination.</text>
</comment>
<dbReference type="STRING" id="3750.A0A498HNP7"/>
<reference evidence="6 7" key="1">
    <citation type="submission" date="2018-10" db="EMBL/GenBank/DDBJ databases">
        <title>A high-quality apple genome assembly.</title>
        <authorList>
            <person name="Hu J."/>
        </authorList>
    </citation>
    <scope>NUCLEOTIDE SEQUENCE [LARGE SCALE GENOMIC DNA]</scope>
    <source>
        <strain evidence="7">cv. HFTH1</strain>
        <tissue evidence="6">Young leaf</tissue>
    </source>
</reference>
<organism evidence="6 7">
    <name type="scientific">Malus domestica</name>
    <name type="common">Apple</name>
    <name type="synonym">Pyrus malus</name>
    <dbReference type="NCBI Taxonomy" id="3750"/>
    <lineage>
        <taxon>Eukaryota</taxon>
        <taxon>Viridiplantae</taxon>
        <taxon>Streptophyta</taxon>
        <taxon>Embryophyta</taxon>
        <taxon>Tracheophyta</taxon>
        <taxon>Spermatophyta</taxon>
        <taxon>Magnoliopsida</taxon>
        <taxon>eudicotyledons</taxon>
        <taxon>Gunneridae</taxon>
        <taxon>Pentapetalae</taxon>
        <taxon>rosids</taxon>
        <taxon>fabids</taxon>
        <taxon>Rosales</taxon>
        <taxon>Rosaceae</taxon>
        <taxon>Amygdaloideae</taxon>
        <taxon>Maleae</taxon>
        <taxon>Malus</taxon>
    </lineage>
</organism>
<dbReference type="InterPro" id="IPR011333">
    <property type="entry name" value="SKP1/BTB/POZ_sf"/>
</dbReference>
<keyword evidence="4" id="KW-1133">Transmembrane helix</keyword>
<dbReference type="Gene3D" id="1.25.40.420">
    <property type="match status" value="2"/>
</dbReference>
<gene>
    <name evidence="6" type="ORF">DVH24_012044</name>
</gene>